<dbReference type="InterPro" id="IPR031542">
    <property type="entry name" value="UNC80_N"/>
</dbReference>
<keyword evidence="5" id="KW-1185">Reference proteome</keyword>
<feature type="compositionally biased region" description="Basic and acidic residues" evidence="1">
    <location>
        <begin position="1588"/>
        <end position="1600"/>
    </location>
</feature>
<feature type="region of interest" description="Disordered" evidence="1">
    <location>
        <begin position="1521"/>
        <end position="1541"/>
    </location>
</feature>
<protein>
    <submittedName>
        <fullName evidence="6">Protein unc-80 isoform X1</fullName>
    </submittedName>
</protein>
<evidence type="ECO:0000259" key="3">
    <source>
        <dbReference type="Pfam" id="PF19424"/>
    </source>
</evidence>
<feature type="region of interest" description="Disordered" evidence="1">
    <location>
        <begin position="1083"/>
        <end position="1119"/>
    </location>
</feature>
<feature type="region of interest" description="Disordered" evidence="1">
    <location>
        <begin position="1575"/>
        <end position="1600"/>
    </location>
</feature>
<feature type="compositionally biased region" description="Basic and acidic residues" evidence="1">
    <location>
        <begin position="499"/>
        <end position="510"/>
    </location>
</feature>
<feature type="compositionally biased region" description="Polar residues" evidence="1">
    <location>
        <begin position="638"/>
        <end position="647"/>
    </location>
</feature>
<feature type="compositionally biased region" description="Basic and acidic residues" evidence="1">
    <location>
        <begin position="3234"/>
        <end position="3251"/>
    </location>
</feature>
<feature type="region of interest" description="Disordered" evidence="1">
    <location>
        <begin position="1178"/>
        <end position="1197"/>
    </location>
</feature>
<feature type="compositionally biased region" description="Basic and acidic residues" evidence="1">
    <location>
        <begin position="648"/>
        <end position="661"/>
    </location>
</feature>
<feature type="compositionally biased region" description="Basic residues" evidence="1">
    <location>
        <begin position="3420"/>
        <end position="3429"/>
    </location>
</feature>
<dbReference type="PANTHER" id="PTHR31781:SF1">
    <property type="entry name" value="PROTEIN UNC-80 HOMOLOG"/>
    <property type="match status" value="1"/>
</dbReference>
<feature type="compositionally biased region" description="Low complexity" evidence="1">
    <location>
        <begin position="449"/>
        <end position="462"/>
    </location>
</feature>
<dbReference type="KEGG" id="osn:115225425"/>
<feature type="domain" description="Protein UNC80 central region" evidence="3">
    <location>
        <begin position="1206"/>
        <end position="1961"/>
    </location>
</feature>
<sequence>MPKRKFGNGVDYDHSIPLPIQSFFWRQTSMFIRPKLVNIIETSCLSFERVVVQNILHGLSPSLCEAIHSVSRWKVIQTAFPHVLHACAALLAERKQRDAIAKFTNCETKLLYTLHWILLDAASECEDNWAEMNQGAPSGRTYMHALGTIQLFVYLLAPLVHTLSETDFQSLKLENGLRIWQPLIEHYLPDVPCFSSLVKPQRNILKAHRSNTKHNTNAANIYIGKGCSEQNLYHGVELCIDEKEDSNVFSGNEPTSPLAPLAHMSDICALSSSDSQSATVDVVCEYCNSVVPVRSSKNGTCKCRGKNSSIKFSFDSKLSVLPKVPETPPDKDYLNQKLTSADTTCSKSSSSTSPDVLSACYFDIAVLRCLFCLHWPEDGIYWALKYIHRRLLEICDEYVRMGHSERERSKSLPIPSIQVLQMYSAMPYPSMNVQDSVYSPCTPRRKSYNTSNQNLSSTNLSQAPTTHKEPPHKRIRVTELKQLFDSSRNKKYTTEPEENELHSLRSRRAEPSNISLKSLKADSSSSCTLSTLDTDSDFPRPNSAFANYLDVKKDSKSDDIFSDPARRKSMPSLHQSDKDSLAGTNQLSNQASPCSGRVDSMPVGLNLKSNQQPSQREHLLHPIITITEHSPCDATSLAAPSQSPNLSDRQRRGSNESRRQVQDFSSVTTLNMARSMTDSNIAYSTEDDIQEASGSVYYIQDNGQFNYGIILKAVHFVSMNEHSPRICEVLLNILNSLLDLDIIDMKRSESEASKSDSTGVIDENAKKSEDKKETNKNEETTYCIAMDSIVRIYKSLGCPQGCGDGVRGTSGENLRQRGQNCLQRLQRGNPSLFRKYLRDSVHRHSIQDSVDFMHSILGFCIESGSVVQSPTDSICTILQSWLDSECIEKLASGHKKCSSSESSALNFSNNFGHSIGGVGHRGVEGVIVANILKPLVSKCVDSIKELSSQENISLFCDVRQLISHVKEVHGGTLRRVALSGLLDSLERLRKKKTVEKEKENDRAIKGTPISTRHTTSGTSDSGDEKDWHKSSCVSVHEESAPVKNSRRSIFRKKVKKPLVTPYSTASDSEILEDTSFYKQGSRLSMSASEDDPPSGSNTPKRRFSRFQLGSKRHVKSDHEEDIACDTPILDRRDSRSETHFNRVKGKMSFRAASHATLTFLSARKRIEDGIKTLGRRMSRRGSVDDARASGSNDTTDHAENDMWFRREKKLVDQYVIKSGMMRFSFLLECCAPGSLPDPQLVAAMLTLEAPVIARATLLLECAHFIHRCNNGDWPNWMKLNLPTFRHSTAALQSRGQPSGYRRSLVFQRAAGKMFYQWAETLGSQLEYIMAKEYTDKLTVIDEVTDELRKRELRMEDENENFLDEATVNFTGAECPYALKMVACLVLLEITTFMRETYQYIPKSRMGKRDAVWERTASTTRRWSSGIGSPGHSEKSIESNIGDVPQTMQSGSTTVGSPTERKISFAVQAERSDSIHSSNTSLSVVEGTEERKGVPEVYSTLPFGDVELWRRLAQGRQKLLKHFRRSSGPGHNSSFRHNRSFRLKRQEGGSIKRFGSIRSRKISSQSIRSDKKFLEEEQMEGGDSQQATSDHEAQESHTDQDAYDEKNLGQNMPWIKIVVQLANLSNFICTHQNYCHPYCYERQRRSCSRLITAVNKIYESVKEVEVKKPHKVVDLSSTLQKDKLKRKESLFQQASPTRRRESTPLLEKIKSDVSLSKLKLSSPHWKKEEKPHKAKAEPLPIVKYITTQAHNLTQSPMAVVTKAAPILSENTFVDMMPVAWELILESDQELAASAATVFLLTSVKAPDKAQAMLVREMQHEDVNHRINSILRFGTLWQFRYQVWPRMEEGANNIFKVPPPNIDFTLPSPTIGLPSQTVIDPPWKPLFKAKIEEVTLNQEETKTLVTATTTRRKQQQEMILRALRAEEERKRIGRENFPLTTTPVLQLAAYEPALHHVSEDHEEVISLTSALAVQEEINMAARRVSLAPINRANVQSRSMSWRNGSIHWGRLTLEDLNHYQPSISPTPTLPLIGDEDRTEHMHHMQLLPSFFPSCMCVAILPILHLMDDFDVNNDGMSVADTARNVIWKCLVDDPALFLRHFLEKLTNKDRQEELIFLLRKLLLYFRDLPAQMAHSLFNYLIGYVIFYVRTPSEGGKECIAGALSLLWQIIPSVEEIYFKDLKQTLRKEQCDPFLLVSSNVPSAKKIIVHGPDLASIPSQFPIQEDTKFSQILTDSLDFFNIPEDQHNSYFIVDTKSNHMHNLNSYVRDFYFFHRNIYPQLSLVHMNPDAAFQSLQKQAFVLKFVEFGKVLFSNAVLQSTQSHQLQNHVSFLHEEFMKLPTFPRKALEAEFNLYCGNWGKELYGMDTLHKYSWVKLINTMFSSMSKTFNWSNDLPLFLNVLNGTIVLHCEDTAVLRNCLAILINTSKHFKHIFSTSGFLHIMPTILRVYSNNQPNTVLCKAIEFTCRQFYILHRKPFILQMFGSTAPILDMDSCVTRVFDCNKIQPECLFRIILDIGHSVNDNLDILDLVTGEKPLKALDFCYENDSGNFDMVDIVNMCVTVIAYSPDSFRSYQMLIILEVVVPRFLKHLKEGTTQKESLSAAQAEIQAITNIAVSIRALINSCEIFTRNMSIPQRHMEVVNASMKPMQNHTNFSTQTSGYYYDDKEESHTSRVGDDGRKKGYVPDDDVDAKQEFRKPRDTLLFISSEFFSNCHFRLRELRKKKADPSLRPADKPPELFDSKTHNRLAEIAHTLLKLAPYDPYSISCPGLQSYMVHVLPITDWSQEQIRPALILILRRLDRLFSKVSKKLLVRQGCHERQIDWEAAANLLKGVYLTLRKHSFIAHLSHLKTLINVLIGLILSGSTGSSQDHMVPTFYGSHKSDQSQALLPAPSIFCSAVIKLVAMQMQVLGEQFSLEQIFGGMSVFPSIECCLNMLVDFILPLCIRTGYGRRDSPRLLHADIRYALSVVLHALNPPIKHSSQSNTKTGSHHINITEQGQSDNFLPTEKYFVKPGCIELQEQTAYLGLQVLMVCFDNTLAAEWHHVAKYVMDISTKTRGSLSLWKFLDFIVTYRPSVFLLLQPFIQFKMMKVNCDTAEEYFLQQIIKDKLMGVHSVNHPKCKGNILIQLTIELRQIKEELANADFSSGTPAMLSDQSELSYNQATDQQQQINEITAEIVPPKFSLGSVGKHSSKGSTVFSQSSSSSSTPFKTATTINSSAGSGSPLISTSKKSTRRISAKDGSRILDKFERKNTIVDDPSPEPPETTSPKLQRQSTICFQVRQGSPSRTSQPAGIVFENECSESQVNGAVTGAMTDEEGSADVSSHDPAKHRLQRQDAKSRKTFKIKKKTKTTSMRHLISRRGLQDQGDGEIVTLHQGSPTHGPLSSAFGPDAQTLQLRRTGAGAPIAKSVEVIPEAVEVKQPRRKQRYIQRSKSHDDPSADIHAPAGTARGRIARQGARIVRSRSPSGSPVRHHYEHHHHQSTNVSPATSQTYMVTRCDSSDSINTNENSALLKDDEKNQAQAALCIYFDGSELDDSVEEETNVYKSKKNKKTKKKLPI</sequence>
<feature type="region of interest" description="Disordered" evidence="1">
    <location>
        <begin position="3458"/>
        <end position="3485"/>
    </location>
</feature>
<evidence type="ECO:0000313" key="5">
    <source>
        <dbReference type="Proteomes" id="UP000515154"/>
    </source>
</evidence>
<feature type="compositionally biased region" description="Polar residues" evidence="1">
    <location>
        <begin position="3204"/>
        <end position="3227"/>
    </location>
</feature>
<feature type="compositionally biased region" description="Basic and acidic residues" evidence="1">
    <location>
        <begin position="763"/>
        <end position="777"/>
    </location>
</feature>
<feature type="region of interest" description="Disordered" evidence="1">
    <location>
        <begin position="3183"/>
        <end position="3271"/>
    </location>
</feature>
<dbReference type="Pfam" id="PF20262">
    <property type="entry name" value="UNC80_C"/>
    <property type="match status" value="1"/>
</dbReference>
<feature type="compositionally biased region" description="Basic residues" evidence="1">
    <location>
        <begin position="3468"/>
        <end position="3478"/>
    </location>
</feature>
<feature type="compositionally biased region" description="Polar residues" evidence="1">
    <location>
        <begin position="582"/>
        <end position="593"/>
    </location>
</feature>
<name>A0A7E6EGK0_9MOLL</name>
<feature type="compositionally biased region" description="Basic and acidic residues" evidence="1">
    <location>
        <begin position="994"/>
        <end position="1004"/>
    </location>
</feature>
<feature type="compositionally biased region" description="Basic and acidic residues" evidence="1">
    <location>
        <begin position="3320"/>
        <end position="3336"/>
    </location>
</feature>
<feature type="domain" description="Cation channel complex component UNC80 N-terminal" evidence="2">
    <location>
        <begin position="15"/>
        <end position="201"/>
    </location>
</feature>
<organism evidence="5 6">
    <name type="scientific">Octopus sinensis</name>
    <name type="common">East Asian common octopus</name>
    <dbReference type="NCBI Taxonomy" id="2607531"/>
    <lineage>
        <taxon>Eukaryota</taxon>
        <taxon>Metazoa</taxon>
        <taxon>Spiralia</taxon>
        <taxon>Lophotrochozoa</taxon>
        <taxon>Mollusca</taxon>
        <taxon>Cephalopoda</taxon>
        <taxon>Coleoidea</taxon>
        <taxon>Octopodiformes</taxon>
        <taxon>Octopoda</taxon>
        <taxon>Incirrata</taxon>
        <taxon>Octopodidae</taxon>
        <taxon>Octopus</taxon>
    </lineage>
</organism>
<dbReference type="RefSeq" id="XP_036354473.1">
    <property type="nucleotide sequence ID" value="XM_036498580.1"/>
</dbReference>
<evidence type="ECO:0000256" key="1">
    <source>
        <dbReference type="SAM" id="MobiDB-lite"/>
    </source>
</evidence>
<feature type="region of interest" description="Disordered" evidence="1">
    <location>
        <begin position="3420"/>
        <end position="3442"/>
    </location>
</feature>
<feature type="region of interest" description="Disordered" evidence="1">
    <location>
        <begin position="634"/>
        <end position="664"/>
    </location>
</feature>
<proteinExistence type="predicted"/>
<feature type="compositionally biased region" description="Low complexity" evidence="1">
    <location>
        <begin position="3190"/>
        <end position="3203"/>
    </location>
</feature>
<feature type="compositionally biased region" description="Low complexity" evidence="1">
    <location>
        <begin position="3458"/>
        <end position="3467"/>
    </location>
</feature>
<dbReference type="Pfam" id="PF15778">
    <property type="entry name" value="UNC80_N"/>
    <property type="match status" value="1"/>
</dbReference>
<feature type="compositionally biased region" description="Basic residues" evidence="1">
    <location>
        <begin position="1099"/>
        <end position="1115"/>
    </location>
</feature>
<reference evidence="6" key="1">
    <citation type="submission" date="2025-08" db="UniProtKB">
        <authorList>
            <consortium name="RefSeq"/>
        </authorList>
    </citation>
    <scope>IDENTIFICATION</scope>
</reference>
<feature type="region of interest" description="Disordered" evidence="1">
    <location>
        <begin position="1467"/>
        <end position="1492"/>
    </location>
</feature>
<dbReference type="GO" id="GO:0030424">
    <property type="term" value="C:axon"/>
    <property type="evidence" value="ECO:0007669"/>
    <property type="project" value="TreeGrafter"/>
</dbReference>
<feature type="region of interest" description="Disordered" evidence="1">
    <location>
        <begin position="555"/>
        <end position="615"/>
    </location>
</feature>
<feature type="compositionally biased region" description="Basic and acidic residues" evidence="1">
    <location>
        <begin position="1022"/>
        <end position="1040"/>
    </location>
</feature>
<dbReference type="Pfam" id="PF19424">
    <property type="entry name" value="UNC80"/>
    <property type="match status" value="1"/>
</dbReference>
<feature type="region of interest" description="Disordered" evidence="1">
    <location>
        <begin position="748"/>
        <end position="777"/>
    </location>
</feature>
<gene>
    <name evidence="6" type="primary">LOC115225425</name>
</gene>
<dbReference type="GO" id="GO:0055080">
    <property type="term" value="P:monoatomic cation homeostasis"/>
    <property type="evidence" value="ECO:0007669"/>
    <property type="project" value="TreeGrafter"/>
</dbReference>
<feature type="region of interest" description="Disordered" evidence="1">
    <location>
        <begin position="2653"/>
        <end position="2683"/>
    </location>
</feature>
<evidence type="ECO:0000259" key="4">
    <source>
        <dbReference type="Pfam" id="PF20262"/>
    </source>
</evidence>
<feature type="region of interest" description="Disordered" evidence="1">
    <location>
        <begin position="3313"/>
        <end position="3351"/>
    </location>
</feature>
<dbReference type="InterPro" id="IPR046460">
    <property type="entry name" value="UNC80_C"/>
</dbReference>
<dbReference type="GO" id="GO:0005261">
    <property type="term" value="F:monoatomic cation channel activity"/>
    <property type="evidence" value="ECO:0007669"/>
    <property type="project" value="TreeGrafter"/>
</dbReference>
<feature type="domain" description="Protein UNC80 C-terminal" evidence="4">
    <location>
        <begin position="2031"/>
        <end position="3136"/>
    </location>
</feature>
<feature type="region of interest" description="Disordered" evidence="1">
    <location>
        <begin position="993"/>
        <end position="1045"/>
    </location>
</feature>
<dbReference type="Proteomes" id="UP000515154">
    <property type="component" value="Linkage group LG2"/>
</dbReference>
<accession>A0A7E6EGK0</accession>
<feature type="region of interest" description="Disordered" evidence="1">
    <location>
        <begin position="442"/>
        <end position="520"/>
    </location>
</feature>
<dbReference type="GO" id="GO:0034703">
    <property type="term" value="C:cation channel complex"/>
    <property type="evidence" value="ECO:0007669"/>
    <property type="project" value="TreeGrafter"/>
</dbReference>
<feature type="compositionally biased region" description="Polar residues" evidence="1">
    <location>
        <begin position="1008"/>
        <end position="1020"/>
    </location>
</feature>
<dbReference type="InterPro" id="IPR045852">
    <property type="entry name" value="UNC80_central"/>
</dbReference>
<feature type="compositionally biased region" description="Basic and acidic residues" evidence="1">
    <location>
        <begin position="2660"/>
        <end position="2683"/>
    </location>
</feature>
<feature type="compositionally biased region" description="Basic residues" evidence="1">
    <location>
        <begin position="3337"/>
        <end position="3347"/>
    </location>
</feature>
<dbReference type="PANTHER" id="PTHR31781">
    <property type="entry name" value="UNC80"/>
    <property type="match status" value="1"/>
</dbReference>
<evidence type="ECO:0000313" key="6">
    <source>
        <dbReference type="RefSeq" id="XP_036354473.1"/>
    </source>
</evidence>
<evidence type="ECO:0000259" key="2">
    <source>
        <dbReference type="Pfam" id="PF15778"/>
    </source>
</evidence>